<sequence length="10" mass="1155">MRIRLGLLPS</sequence>
<evidence type="ECO:0000313" key="1">
    <source>
        <dbReference type="EMBL" id="JAH79223.1"/>
    </source>
</evidence>
<dbReference type="EMBL" id="GBXM01029354">
    <property type="protein sequence ID" value="JAH79223.1"/>
    <property type="molecule type" value="Transcribed_RNA"/>
</dbReference>
<name>A0A0E9VPT0_ANGAN</name>
<proteinExistence type="predicted"/>
<reference evidence="1" key="2">
    <citation type="journal article" date="2015" name="Fish Shellfish Immunol.">
        <title>Early steps in the European eel (Anguilla anguilla)-Vibrio vulnificus interaction in the gills: Role of the RtxA13 toxin.</title>
        <authorList>
            <person name="Callol A."/>
            <person name="Pajuelo D."/>
            <person name="Ebbesson L."/>
            <person name="Teles M."/>
            <person name="MacKenzie S."/>
            <person name="Amaro C."/>
        </authorList>
    </citation>
    <scope>NUCLEOTIDE SEQUENCE</scope>
</reference>
<organism evidence="1">
    <name type="scientific">Anguilla anguilla</name>
    <name type="common">European freshwater eel</name>
    <name type="synonym">Muraena anguilla</name>
    <dbReference type="NCBI Taxonomy" id="7936"/>
    <lineage>
        <taxon>Eukaryota</taxon>
        <taxon>Metazoa</taxon>
        <taxon>Chordata</taxon>
        <taxon>Craniata</taxon>
        <taxon>Vertebrata</taxon>
        <taxon>Euteleostomi</taxon>
        <taxon>Actinopterygii</taxon>
        <taxon>Neopterygii</taxon>
        <taxon>Teleostei</taxon>
        <taxon>Anguilliformes</taxon>
        <taxon>Anguillidae</taxon>
        <taxon>Anguilla</taxon>
    </lineage>
</organism>
<protein>
    <submittedName>
        <fullName evidence="1">Uncharacterized protein</fullName>
    </submittedName>
</protein>
<accession>A0A0E9VPT0</accession>
<reference evidence="1" key="1">
    <citation type="submission" date="2014-11" db="EMBL/GenBank/DDBJ databases">
        <authorList>
            <person name="Amaro Gonzalez C."/>
        </authorList>
    </citation>
    <scope>NUCLEOTIDE SEQUENCE</scope>
</reference>